<protein>
    <submittedName>
        <fullName evidence="1">TOPLESS-related</fullName>
    </submittedName>
</protein>
<gene>
    <name evidence="1" type="ORF">OWV82_017893</name>
</gene>
<comment type="caution">
    <text evidence="1">The sequence shown here is derived from an EMBL/GenBank/DDBJ whole genome shotgun (WGS) entry which is preliminary data.</text>
</comment>
<name>A0ACC1X8V1_MELAZ</name>
<sequence length="163" mass="18934">MQYFEELVHDGKLEEAEKYFSGFCQLHENMLSTKTYFELRRQKFLEALDKHERVKALEILMKEFKVFAPYNEEVFKEATLLLPLENFRQHESLAKYGDPKIERSNIMRGLKQCIQENPKLKGKLQFPVTNNSSLQRLIMYGEAAGSSSDVAKAKAKAKGVTFF</sequence>
<reference evidence="1 2" key="1">
    <citation type="journal article" date="2023" name="Science">
        <title>Complex scaffold remodeling in plant triterpene biosynthesis.</title>
        <authorList>
            <person name="De La Pena R."/>
            <person name="Hodgson H."/>
            <person name="Liu J.C."/>
            <person name="Stephenson M.J."/>
            <person name="Martin A.C."/>
            <person name="Owen C."/>
            <person name="Harkess A."/>
            <person name="Leebens-Mack J."/>
            <person name="Jimenez L.E."/>
            <person name="Osbourn A."/>
            <person name="Sattely E.S."/>
        </authorList>
    </citation>
    <scope>NUCLEOTIDE SEQUENCE [LARGE SCALE GENOMIC DNA]</scope>
    <source>
        <strain evidence="2">cv. JPN11</strain>
        <tissue evidence="1">Leaf</tissue>
    </source>
</reference>
<dbReference type="EMBL" id="CM051403">
    <property type="protein sequence ID" value="KAJ4707840.1"/>
    <property type="molecule type" value="Genomic_DNA"/>
</dbReference>
<evidence type="ECO:0000313" key="1">
    <source>
        <dbReference type="EMBL" id="KAJ4707840.1"/>
    </source>
</evidence>
<organism evidence="1 2">
    <name type="scientific">Melia azedarach</name>
    <name type="common">Chinaberry tree</name>
    <dbReference type="NCBI Taxonomy" id="155640"/>
    <lineage>
        <taxon>Eukaryota</taxon>
        <taxon>Viridiplantae</taxon>
        <taxon>Streptophyta</taxon>
        <taxon>Embryophyta</taxon>
        <taxon>Tracheophyta</taxon>
        <taxon>Spermatophyta</taxon>
        <taxon>Magnoliopsida</taxon>
        <taxon>eudicotyledons</taxon>
        <taxon>Gunneridae</taxon>
        <taxon>Pentapetalae</taxon>
        <taxon>rosids</taxon>
        <taxon>malvids</taxon>
        <taxon>Sapindales</taxon>
        <taxon>Meliaceae</taxon>
        <taxon>Melia</taxon>
    </lineage>
</organism>
<accession>A0ACC1X8V1</accession>
<proteinExistence type="predicted"/>
<evidence type="ECO:0000313" key="2">
    <source>
        <dbReference type="Proteomes" id="UP001164539"/>
    </source>
</evidence>
<keyword evidence="2" id="KW-1185">Reference proteome</keyword>
<dbReference type="Proteomes" id="UP001164539">
    <property type="component" value="Chromosome 10"/>
</dbReference>